<dbReference type="PROSITE" id="PS50920">
    <property type="entry name" value="SOLCAR"/>
    <property type="match status" value="3"/>
</dbReference>
<keyword evidence="5" id="KW-0677">Repeat</keyword>
<dbReference type="GO" id="GO:0022857">
    <property type="term" value="F:transmembrane transporter activity"/>
    <property type="evidence" value="ECO:0007669"/>
    <property type="project" value="TreeGrafter"/>
</dbReference>
<dbReference type="PANTHER" id="PTHR45624:SF10">
    <property type="entry name" value="SLC (SOLUTE CARRIER) HOMOLOG"/>
    <property type="match status" value="1"/>
</dbReference>
<keyword evidence="7" id="KW-0496">Mitochondrion</keyword>
<evidence type="ECO:0000313" key="11">
    <source>
        <dbReference type="EMBL" id="CCC53946.1"/>
    </source>
</evidence>
<dbReference type="InterPro" id="IPR050567">
    <property type="entry name" value="Mitochondrial_Carrier"/>
</dbReference>
<keyword evidence="8 9" id="KW-0472">Membrane</keyword>
<evidence type="ECO:0000256" key="2">
    <source>
        <dbReference type="ARBA" id="ARBA00006375"/>
    </source>
</evidence>
<evidence type="ECO:0000256" key="8">
    <source>
        <dbReference type="ARBA" id="ARBA00023136"/>
    </source>
</evidence>
<evidence type="ECO:0000256" key="4">
    <source>
        <dbReference type="ARBA" id="ARBA00022692"/>
    </source>
</evidence>
<dbReference type="PANTHER" id="PTHR45624">
    <property type="entry name" value="MITOCHONDRIAL BASIC AMINO ACIDS TRANSPORTER-RELATED"/>
    <property type="match status" value="1"/>
</dbReference>
<comment type="similarity">
    <text evidence="2 10">Belongs to the mitochondrial carrier (TC 2.A.29) family.</text>
</comment>
<dbReference type="Gene3D" id="1.50.40.10">
    <property type="entry name" value="Mitochondrial carrier domain"/>
    <property type="match status" value="1"/>
</dbReference>
<evidence type="ECO:0000256" key="5">
    <source>
        <dbReference type="ARBA" id="ARBA00022737"/>
    </source>
</evidence>
<feature type="repeat" description="Solcar" evidence="9">
    <location>
        <begin position="115"/>
        <end position="200"/>
    </location>
</feature>
<dbReference type="GO" id="GO:0031966">
    <property type="term" value="C:mitochondrial membrane"/>
    <property type="evidence" value="ECO:0007669"/>
    <property type="project" value="UniProtKB-SubCell"/>
</dbReference>
<dbReference type="AlphaFoldDB" id="G0U8M0"/>
<sequence>MHEWMLTFLPGAAQGIATVALGHPLDTSKTRMQAFGPGANRSALQTMRNMIREEGLRSLYRGMVPPLLMSATKRSVQFALWDAIRRKDGASALHTSTLYSSSMDAVSLLWQLRQWVGASPFFSGALAGAAGTIIGCPAHVVKIRTQYYTSIQTRNAWTCMVDIFRTEGIRGYFTGFGFHLAKDTCFAGCYLGLYDVGKKWLGALPDLPAASVNNPPQQLPGKLAFLAGSLASMVTWALLYPLDTIKTILQARKVTVAESLRILRRDSFLLYRGLGVSLMKAGPVNGLTMVVYETVKRRTDNTRERHRARQYLVGGGTIGGSR</sequence>
<name>G0U8M0_TRYVY</name>
<keyword evidence="6" id="KW-1133">Transmembrane helix</keyword>
<evidence type="ECO:0000256" key="3">
    <source>
        <dbReference type="ARBA" id="ARBA00022448"/>
    </source>
</evidence>
<evidence type="ECO:0000256" key="1">
    <source>
        <dbReference type="ARBA" id="ARBA00004225"/>
    </source>
</evidence>
<evidence type="ECO:0000256" key="7">
    <source>
        <dbReference type="ARBA" id="ARBA00023128"/>
    </source>
</evidence>
<accession>G0U8M0</accession>
<keyword evidence="3 10" id="KW-0813">Transport</keyword>
<evidence type="ECO:0000256" key="6">
    <source>
        <dbReference type="ARBA" id="ARBA00022989"/>
    </source>
</evidence>
<evidence type="ECO:0000256" key="10">
    <source>
        <dbReference type="RuleBase" id="RU000488"/>
    </source>
</evidence>
<feature type="repeat" description="Solcar" evidence="9">
    <location>
        <begin position="219"/>
        <end position="298"/>
    </location>
</feature>
<dbReference type="InterPro" id="IPR018108">
    <property type="entry name" value="MCP_transmembrane"/>
</dbReference>
<dbReference type="EMBL" id="HE573027">
    <property type="protein sequence ID" value="CCC53946.1"/>
    <property type="molecule type" value="Genomic_DNA"/>
</dbReference>
<evidence type="ECO:0000256" key="9">
    <source>
        <dbReference type="PROSITE-ProRule" id="PRU00282"/>
    </source>
</evidence>
<proteinExistence type="inferred from homology"/>
<keyword evidence="4 9" id="KW-0812">Transmembrane</keyword>
<dbReference type="Pfam" id="PF00153">
    <property type="entry name" value="Mito_carr"/>
    <property type="match status" value="3"/>
</dbReference>
<reference evidence="11" key="1">
    <citation type="journal article" date="2012" name="Proc. Natl. Acad. Sci. U.S.A.">
        <title>Antigenic diversity is generated by distinct evolutionary mechanisms in African trypanosome species.</title>
        <authorList>
            <person name="Jackson A.P."/>
            <person name="Berry A."/>
            <person name="Aslett M."/>
            <person name="Allison H.C."/>
            <person name="Burton P."/>
            <person name="Vavrova-Anderson J."/>
            <person name="Brown R."/>
            <person name="Browne H."/>
            <person name="Corton N."/>
            <person name="Hauser H."/>
            <person name="Gamble J."/>
            <person name="Gilderthorp R."/>
            <person name="Marcello L."/>
            <person name="McQuillan J."/>
            <person name="Otto T.D."/>
            <person name="Quail M.A."/>
            <person name="Sanders M.J."/>
            <person name="van Tonder A."/>
            <person name="Ginger M.L."/>
            <person name="Field M.C."/>
            <person name="Barry J.D."/>
            <person name="Hertz-Fowler C."/>
            <person name="Berriman M."/>
        </authorList>
    </citation>
    <scope>NUCLEOTIDE SEQUENCE</scope>
    <source>
        <strain evidence="11">Y486</strain>
    </source>
</reference>
<organism evidence="11">
    <name type="scientific">Trypanosoma vivax (strain Y486)</name>
    <dbReference type="NCBI Taxonomy" id="1055687"/>
    <lineage>
        <taxon>Eukaryota</taxon>
        <taxon>Discoba</taxon>
        <taxon>Euglenozoa</taxon>
        <taxon>Kinetoplastea</taxon>
        <taxon>Metakinetoplastina</taxon>
        <taxon>Trypanosomatida</taxon>
        <taxon>Trypanosomatidae</taxon>
        <taxon>Trypanosoma</taxon>
        <taxon>Duttonella</taxon>
    </lineage>
</organism>
<feature type="repeat" description="Solcar" evidence="9">
    <location>
        <begin position="2"/>
        <end position="87"/>
    </location>
</feature>
<dbReference type="InterPro" id="IPR023395">
    <property type="entry name" value="MCP_dom_sf"/>
</dbReference>
<comment type="subcellular location">
    <subcellularLocation>
        <location evidence="1">Mitochondrion membrane</location>
        <topology evidence="1">Multi-pass membrane protein</topology>
    </subcellularLocation>
</comment>
<dbReference type="SUPFAM" id="SSF103506">
    <property type="entry name" value="Mitochondrial carrier"/>
    <property type="match status" value="1"/>
</dbReference>
<protein>
    <submittedName>
        <fullName evidence="11">Putative mitochondrial carrier protein</fullName>
    </submittedName>
</protein>
<gene>
    <name evidence="11" type="ORF">TVY486_1114300</name>
</gene>
<dbReference type="VEuPathDB" id="TriTrypDB:TvY486_1114300"/>